<dbReference type="Proteomes" id="UP000551758">
    <property type="component" value="Unassembled WGS sequence"/>
</dbReference>
<evidence type="ECO:0000256" key="6">
    <source>
        <dbReference type="ARBA" id="ARBA00022603"/>
    </source>
</evidence>
<name>A0A7J7F3E6_DICBM</name>
<evidence type="ECO:0000256" key="10">
    <source>
        <dbReference type="ARBA" id="ARBA00030795"/>
    </source>
</evidence>
<dbReference type="GO" id="GO:0032259">
    <property type="term" value="P:methylation"/>
    <property type="evidence" value="ECO:0007669"/>
    <property type="project" value="UniProtKB-KW"/>
</dbReference>
<keyword evidence="6" id="KW-0489">Methyltransferase</keyword>
<comment type="caution">
    <text evidence="15">The sequence shown here is derived from an EMBL/GenBank/DDBJ whole genome shotgun (WGS) entry which is preliminary data.</text>
</comment>
<evidence type="ECO:0000256" key="3">
    <source>
        <dbReference type="ARBA" id="ARBA00008711"/>
    </source>
</evidence>
<feature type="region of interest" description="Disordered" evidence="13">
    <location>
        <begin position="267"/>
        <end position="296"/>
    </location>
</feature>
<evidence type="ECO:0000313" key="16">
    <source>
        <dbReference type="Proteomes" id="UP000551758"/>
    </source>
</evidence>
<evidence type="ECO:0000313" key="15">
    <source>
        <dbReference type="EMBL" id="KAF5922294.1"/>
    </source>
</evidence>
<comment type="function">
    <text evidence="2">Involved in the cellular defense against the biological effects of O6-methylguanine (O6-MeG) and O4-methylthymine (O4-MeT) in DNA. Repairs the methylated nucleobase in DNA by stoichiometrically transferring the methyl group to a cysteine residue in the enzyme. This is a suicide reaction: the enzyme is irreversibly inactivated.</text>
</comment>
<evidence type="ECO:0000256" key="11">
    <source>
        <dbReference type="ARBA" id="ARBA00031621"/>
    </source>
</evidence>
<dbReference type="PANTHER" id="PTHR46460">
    <property type="entry name" value="METHYLATED-DNA--PROTEIN-CYSTEINE METHYLTRANSFERASE"/>
    <property type="match status" value="1"/>
</dbReference>
<dbReference type="GO" id="GO:0003908">
    <property type="term" value="F:methylated-DNA-[protein]-cysteine S-methyltransferase activity"/>
    <property type="evidence" value="ECO:0007669"/>
    <property type="project" value="UniProtKB-EC"/>
</dbReference>
<evidence type="ECO:0000256" key="9">
    <source>
        <dbReference type="ARBA" id="ARBA00023204"/>
    </source>
</evidence>
<comment type="catalytic activity">
    <reaction evidence="12">
        <text>a 6-O-methyl-2'-deoxyguanosine in DNA + L-cysteinyl-[protein] = S-methyl-L-cysteinyl-[protein] + a 2'-deoxyguanosine in DNA</text>
        <dbReference type="Rhea" id="RHEA:24000"/>
        <dbReference type="Rhea" id="RHEA-COMP:10131"/>
        <dbReference type="Rhea" id="RHEA-COMP:10132"/>
        <dbReference type="Rhea" id="RHEA-COMP:11367"/>
        <dbReference type="Rhea" id="RHEA-COMP:11368"/>
        <dbReference type="ChEBI" id="CHEBI:29950"/>
        <dbReference type="ChEBI" id="CHEBI:82612"/>
        <dbReference type="ChEBI" id="CHEBI:85445"/>
        <dbReference type="ChEBI" id="CHEBI:85448"/>
        <dbReference type="EC" id="2.1.1.63"/>
    </reaction>
</comment>
<dbReference type="InterPro" id="IPR036388">
    <property type="entry name" value="WH-like_DNA-bd_sf"/>
</dbReference>
<gene>
    <name evidence="15" type="ORF">HPG69_006896</name>
</gene>
<evidence type="ECO:0000256" key="13">
    <source>
        <dbReference type="SAM" id="MobiDB-lite"/>
    </source>
</evidence>
<feature type="domain" description="Methylated-DNA-[protein]-cysteine S-methyltransferase DNA binding" evidence="14">
    <location>
        <begin position="228"/>
        <end position="262"/>
    </location>
</feature>
<keyword evidence="7" id="KW-0808">Transferase</keyword>
<dbReference type="GO" id="GO:0006281">
    <property type="term" value="P:DNA repair"/>
    <property type="evidence" value="ECO:0007669"/>
    <property type="project" value="UniProtKB-KW"/>
</dbReference>
<organism evidence="15 16">
    <name type="scientific">Diceros bicornis minor</name>
    <name type="common">South-central black rhinoceros</name>
    <dbReference type="NCBI Taxonomy" id="77932"/>
    <lineage>
        <taxon>Eukaryota</taxon>
        <taxon>Metazoa</taxon>
        <taxon>Chordata</taxon>
        <taxon>Craniata</taxon>
        <taxon>Vertebrata</taxon>
        <taxon>Euteleostomi</taxon>
        <taxon>Mammalia</taxon>
        <taxon>Eutheria</taxon>
        <taxon>Laurasiatheria</taxon>
        <taxon>Perissodactyla</taxon>
        <taxon>Rhinocerotidae</taxon>
        <taxon>Diceros</taxon>
    </lineage>
</organism>
<feature type="compositionally biased region" description="Polar residues" evidence="13">
    <location>
        <begin position="198"/>
        <end position="214"/>
    </location>
</feature>
<evidence type="ECO:0000256" key="12">
    <source>
        <dbReference type="ARBA" id="ARBA00049348"/>
    </source>
</evidence>
<dbReference type="PROSITE" id="PS00374">
    <property type="entry name" value="MGMT"/>
    <property type="match status" value="1"/>
</dbReference>
<dbReference type="EMBL" id="JACDTQ010001499">
    <property type="protein sequence ID" value="KAF5922294.1"/>
    <property type="molecule type" value="Genomic_DNA"/>
</dbReference>
<dbReference type="Gene3D" id="1.10.10.10">
    <property type="entry name" value="Winged helix-like DNA-binding domain superfamily/Winged helix DNA-binding domain"/>
    <property type="match status" value="1"/>
</dbReference>
<dbReference type="EC" id="2.1.1.63" evidence="4"/>
<evidence type="ECO:0000256" key="1">
    <source>
        <dbReference type="ARBA" id="ARBA00001286"/>
    </source>
</evidence>
<dbReference type="Pfam" id="PF01035">
    <property type="entry name" value="DNA_binding_1"/>
    <property type="match status" value="1"/>
</dbReference>
<evidence type="ECO:0000256" key="5">
    <source>
        <dbReference type="ARBA" id="ARBA00015377"/>
    </source>
</evidence>
<feature type="compositionally biased region" description="Polar residues" evidence="13">
    <location>
        <begin position="286"/>
        <end position="296"/>
    </location>
</feature>
<protein>
    <recommendedName>
        <fullName evidence="5">Methylated-DNA--protein-cysteine methyltransferase</fullName>
        <ecNumber evidence="4">2.1.1.63</ecNumber>
    </recommendedName>
    <alternativeName>
        <fullName evidence="10">6-O-methylguanine-DNA methyltransferase</fullName>
    </alternativeName>
    <alternativeName>
        <fullName evidence="11">O-6-methylguanine-DNA-alkyltransferase</fullName>
    </alternativeName>
</protein>
<evidence type="ECO:0000259" key="14">
    <source>
        <dbReference type="Pfam" id="PF01035"/>
    </source>
</evidence>
<dbReference type="CDD" id="cd06445">
    <property type="entry name" value="ATase"/>
    <property type="match status" value="1"/>
</dbReference>
<comment type="similarity">
    <text evidence="3">Belongs to the MGMT family.</text>
</comment>
<dbReference type="GO" id="GO:0005654">
    <property type="term" value="C:nucleoplasm"/>
    <property type="evidence" value="ECO:0007669"/>
    <property type="project" value="TreeGrafter"/>
</dbReference>
<evidence type="ECO:0000256" key="4">
    <source>
        <dbReference type="ARBA" id="ARBA00011918"/>
    </source>
</evidence>
<dbReference type="AlphaFoldDB" id="A0A7J7F3E6"/>
<comment type="catalytic activity">
    <reaction evidence="1">
        <text>a 4-O-methyl-thymidine in DNA + L-cysteinyl-[protein] = a thymidine in DNA + S-methyl-L-cysteinyl-[protein]</text>
        <dbReference type="Rhea" id="RHEA:53428"/>
        <dbReference type="Rhea" id="RHEA-COMP:10131"/>
        <dbReference type="Rhea" id="RHEA-COMP:10132"/>
        <dbReference type="Rhea" id="RHEA-COMP:13555"/>
        <dbReference type="Rhea" id="RHEA-COMP:13556"/>
        <dbReference type="ChEBI" id="CHEBI:29950"/>
        <dbReference type="ChEBI" id="CHEBI:82612"/>
        <dbReference type="ChEBI" id="CHEBI:137386"/>
        <dbReference type="ChEBI" id="CHEBI:137387"/>
        <dbReference type="EC" id="2.1.1.63"/>
    </reaction>
</comment>
<evidence type="ECO:0000256" key="2">
    <source>
        <dbReference type="ARBA" id="ARBA00003317"/>
    </source>
</evidence>
<dbReference type="InterPro" id="IPR036217">
    <property type="entry name" value="MethylDNA_cys_MeTrfase_DNAb"/>
</dbReference>
<evidence type="ECO:0000256" key="7">
    <source>
        <dbReference type="ARBA" id="ARBA00022679"/>
    </source>
</evidence>
<keyword evidence="16" id="KW-1185">Reference proteome</keyword>
<accession>A0A7J7F3E6</accession>
<proteinExistence type="inferred from homology"/>
<keyword evidence="8" id="KW-0227">DNA damage</keyword>
<dbReference type="PANTHER" id="PTHR46460:SF1">
    <property type="entry name" value="METHYLATED-DNA--PROTEIN-CYSTEINE METHYLTRANSFERASE"/>
    <property type="match status" value="1"/>
</dbReference>
<sequence length="296" mass="31638">MAVQRALMMREETEARGRKQLIQETGAWCLPRPLAGSSCPAPGCGVCIGLPCQSCTWLCQPKCTRAGCPDLRSPHDMKRAHLSITTATIIMINSLISRPFLKKSQTKSHFASLAPSVISVLWTHCGTPLLPTEAFPLLSASGTPTPRGPSAPPWGTPLHVQCSRAVHPLWKDNTFIHQTGVMEAAEGCEIRRSGFLPTVSSPSRQPQSRAGSGRSNEKQSCKFLSAWVPILIPCHRVVCSSGAVGNYSGGLGVKEWLLAHEGSLVERPSRGGGSRLARSWRGALGGTTSSQAAGRN</sequence>
<evidence type="ECO:0000256" key="8">
    <source>
        <dbReference type="ARBA" id="ARBA00022763"/>
    </source>
</evidence>
<dbReference type="InterPro" id="IPR014048">
    <property type="entry name" value="MethylDNA_cys_MeTrfase_DNA-bd"/>
</dbReference>
<dbReference type="SUPFAM" id="SSF46767">
    <property type="entry name" value="Methylated DNA-protein cysteine methyltransferase, C-terminal domain"/>
    <property type="match status" value="1"/>
</dbReference>
<reference evidence="15 16" key="1">
    <citation type="journal article" date="2020" name="Mol. Biol. Evol.">
        <title>Interspecific Gene Flow and the Evolution of Specialization in Black and White Rhinoceros.</title>
        <authorList>
            <person name="Moodley Y."/>
            <person name="Westbury M.V."/>
            <person name="Russo I.M."/>
            <person name="Gopalakrishnan S."/>
            <person name="Rakotoarivelo A."/>
            <person name="Olsen R.A."/>
            <person name="Prost S."/>
            <person name="Tunstall T."/>
            <person name="Ryder O.A."/>
            <person name="Dalen L."/>
            <person name="Bruford M.W."/>
        </authorList>
    </citation>
    <scope>NUCLEOTIDE SEQUENCE [LARGE SCALE GENOMIC DNA]</scope>
    <source>
        <strain evidence="15">SBR-YM</strain>
        <tissue evidence="15">Skin</tissue>
    </source>
</reference>
<feature type="region of interest" description="Disordered" evidence="13">
    <location>
        <begin position="195"/>
        <end position="216"/>
    </location>
</feature>
<keyword evidence="9" id="KW-0234">DNA repair</keyword>
<dbReference type="InterPro" id="IPR001497">
    <property type="entry name" value="MethylDNA_cys_MeTrfase_AS"/>
</dbReference>